<organism evidence="2 3">
    <name type="scientific">Muraenolepis orangiensis</name>
    <name type="common">Patagonian moray cod</name>
    <dbReference type="NCBI Taxonomy" id="630683"/>
    <lineage>
        <taxon>Eukaryota</taxon>
        <taxon>Metazoa</taxon>
        <taxon>Chordata</taxon>
        <taxon>Craniata</taxon>
        <taxon>Vertebrata</taxon>
        <taxon>Euteleostomi</taxon>
        <taxon>Actinopterygii</taxon>
        <taxon>Neopterygii</taxon>
        <taxon>Teleostei</taxon>
        <taxon>Neoteleostei</taxon>
        <taxon>Acanthomorphata</taxon>
        <taxon>Zeiogadaria</taxon>
        <taxon>Gadariae</taxon>
        <taxon>Gadiformes</taxon>
        <taxon>Muraenolepidoidei</taxon>
        <taxon>Muraenolepididae</taxon>
        <taxon>Muraenolepis</taxon>
    </lineage>
</organism>
<dbReference type="OrthoDB" id="2161133at2759"/>
<dbReference type="GO" id="GO:0016651">
    <property type="term" value="F:oxidoreductase activity, acting on NAD(P)H"/>
    <property type="evidence" value="ECO:0007669"/>
    <property type="project" value="InterPro"/>
</dbReference>
<dbReference type="Gene3D" id="3.30.70.1820">
    <property type="entry name" value="L1 transposable element, RRM domain"/>
    <property type="match status" value="1"/>
</dbReference>
<dbReference type="GO" id="GO:0005576">
    <property type="term" value="C:extracellular region"/>
    <property type="evidence" value="ECO:0007669"/>
    <property type="project" value="TreeGrafter"/>
</dbReference>
<evidence type="ECO:0000313" key="2">
    <source>
        <dbReference type="EMBL" id="KAJ3608225.1"/>
    </source>
</evidence>
<comment type="caution">
    <text evidence="2">The sequence shown here is derived from an EMBL/GenBank/DDBJ whole genome shotgun (WGS) entry which is preliminary data.</text>
</comment>
<evidence type="ECO:0000313" key="3">
    <source>
        <dbReference type="Proteomes" id="UP001148018"/>
    </source>
</evidence>
<dbReference type="PANTHER" id="PTHR23357:SF1">
    <property type="entry name" value="RENALASE"/>
    <property type="match status" value="1"/>
</dbReference>
<reference evidence="2" key="1">
    <citation type="submission" date="2022-07" db="EMBL/GenBank/DDBJ databases">
        <title>Chromosome-level genome of Muraenolepis orangiensis.</title>
        <authorList>
            <person name="Kim J."/>
        </authorList>
    </citation>
    <scope>NUCLEOTIDE SEQUENCE</scope>
    <source>
        <strain evidence="2">KU_S4_2022</strain>
        <tissue evidence="2">Muscle</tissue>
    </source>
</reference>
<dbReference type="PANTHER" id="PTHR23357">
    <property type="entry name" value="RENALASE"/>
    <property type="match status" value="1"/>
</dbReference>
<accession>A0A9Q0EMI8</accession>
<dbReference type="AlphaFoldDB" id="A0A9Q0EMI8"/>
<dbReference type="InterPro" id="IPR040174">
    <property type="entry name" value="RNLS"/>
</dbReference>
<keyword evidence="3" id="KW-1185">Reference proteome</keyword>
<name>A0A9Q0EMI8_9TELE</name>
<feature type="compositionally biased region" description="Pro residues" evidence="1">
    <location>
        <begin position="246"/>
        <end position="258"/>
    </location>
</feature>
<dbReference type="Proteomes" id="UP001148018">
    <property type="component" value="Unassembled WGS sequence"/>
</dbReference>
<evidence type="ECO:0000256" key="1">
    <source>
        <dbReference type="SAM" id="MobiDB-lite"/>
    </source>
</evidence>
<sequence>MATSRAPDGASSSADLGAQYISTTPLYALSHHTIYEELLAHGILTPLQAPVDGLRDQEGTKNYVTPGGVSSIAKHFLSESVLGADQRQQLEEVSYSSRFALALFYPPDAPLSLPWAVRYVSANPCICYLAVDDRKRGRESPGCGPSLVVHTSVAFGLQHLEWNKDEVQPIILAELDKLLPGLPQPTSIKCHKWRYSQVVRAVPGCPGHMTLLDTPLLVCGGDGFTRSNLDGCVESALRVLEALRGAPPPSPPPSPSPSPTRGSLENNGNEVDQLELTCSALQGDNELLKVKVADLEGRSRRQNLRIVGLLEGIEGPRPSVFFSQLFVDVLGSEILTSPLELDPAHRSLAPKPAPGGESRPFIIILRHSMIPPLSNE</sequence>
<dbReference type="EMBL" id="JANIIK010000040">
    <property type="protein sequence ID" value="KAJ3608225.1"/>
    <property type="molecule type" value="Genomic_DNA"/>
</dbReference>
<feature type="region of interest" description="Disordered" evidence="1">
    <location>
        <begin position="243"/>
        <end position="267"/>
    </location>
</feature>
<gene>
    <name evidence="2" type="ORF">NHX12_025275</name>
</gene>
<protein>
    <recommendedName>
        <fullName evidence="4">Amine oxidase domain-containing protein</fullName>
    </recommendedName>
</protein>
<proteinExistence type="predicted"/>
<evidence type="ECO:0008006" key="4">
    <source>
        <dbReference type="Google" id="ProtNLM"/>
    </source>
</evidence>
<dbReference type="Gene3D" id="3.90.660.10">
    <property type="match status" value="2"/>
</dbReference>